<proteinExistence type="predicted"/>
<dbReference type="Pfam" id="PF00072">
    <property type="entry name" value="Response_reg"/>
    <property type="match status" value="1"/>
</dbReference>
<dbReference type="InterPro" id="IPR000792">
    <property type="entry name" value="Tscrpt_reg_LuxR_C"/>
</dbReference>
<dbReference type="SMART" id="SM00448">
    <property type="entry name" value="REC"/>
    <property type="match status" value="1"/>
</dbReference>
<dbReference type="SUPFAM" id="SSF52172">
    <property type="entry name" value="CheY-like"/>
    <property type="match status" value="1"/>
</dbReference>
<feature type="modified residue" description="4-aspartylphosphate" evidence="5">
    <location>
        <position position="64"/>
    </location>
</feature>
<dbReference type="GO" id="GO:0006355">
    <property type="term" value="P:regulation of DNA-templated transcription"/>
    <property type="evidence" value="ECO:0007669"/>
    <property type="project" value="InterPro"/>
</dbReference>
<dbReference type="RefSeq" id="WP_146953361.1">
    <property type="nucleotide sequence ID" value="NZ_BAABBJ010000007.1"/>
</dbReference>
<evidence type="ECO:0000259" key="6">
    <source>
        <dbReference type="PROSITE" id="PS50043"/>
    </source>
</evidence>
<evidence type="ECO:0000256" key="3">
    <source>
        <dbReference type="ARBA" id="ARBA00023125"/>
    </source>
</evidence>
<name>A0A512PEH3_9CELL</name>
<dbReference type="SUPFAM" id="SSF46894">
    <property type="entry name" value="C-terminal effector domain of the bipartite response regulators"/>
    <property type="match status" value="1"/>
</dbReference>
<dbReference type="OrthoDB" id="9808843at2"/>
<dbReference type="Proteomes" id="UP000321798">
    <property type="component" value="Unassembled WGS sequence"/>
</dbReference>
<protein>
    <submittedName>
        <fullName evidence="8">DNA-binding response regulator</fullName>
    </submittedName>
</protein>
<dbReference type="Gene3D" id="3.40.50.2300">
    <property type="match status" value="1"/>
</dbReference>
<dbReference type="CDD" id="cd17535">
    <property type="entry name" value="REC_NarL-like"/>
    <property type="match status" value="1"/>
</dbReference>
<evidence type="ECO:0000256" key="5">
    <source>
        <dbReference type="PROSITE-ProRule" id="PRU00169"/>
    </source>
</evidence>
<keyword evidence="9" id="KW-1185">Reference proteome</keyword>
<dbReference type="InterPro" id="IPR058245">
    <property type="entry name" value="NreC/VraR/RcsB-like_REC"/>
</dbReference>
<dbReference type="PANTHER" id="PTHR43214">
    <property type="entry name" value="TWO-COMPONENT RESPONSE REGULATOR"/>
    <property type="match status" value="1"/>
</dbReference>
<dbReference type="SMART" id="SM00421">
    <property type="entry name" value="HTH_LUXR"/>
    <property type="match status" value="1"/>
</dbReference>
<evidence type="ECO:0000313" key="8">
    <source>
        <dbReference type="EMBL" id="GEP69611.1"/>
    </source>
</evidence>
<evidence type="ECO:0000256" key="2">
    <source>
        <dbReference type="ARBA" id="ARBA00023015"/>
    </source>
</evidence>
<accession>A0A512PEH3</accession>
<keyword evidence="4" id="KW-0804">Transcription</keyword>
<keyword evidence="1 5" id="KW-0597">Phosphoprotein</keyword>
<feature type="domain" description="HTH luxR-type" evidence="6">
    <location>
        <begin position="159"/>
        <end position="224"/>
    </location>
</feature>
<sequence>MAELTPEPTPTVRVVLADDDTLVRTGLRLILGGDRSIEIVGEAADGLEATELVLRLRPDVVLMDIRMPRRDGLAALEAIRAATSDVKVVVLTTFDTDDLVLTALRRGAAGFLLKDTAPADLVAAVHLAAEGRSTLSPSVTDQLVAAVARQPDDTRRQDARRRLAGLTAREHDVALAVGRGLSNAEIAAELFMGVATVKTHIGRLFDKLGTENRVQIAICVHDAEVAG</sequence>
<dbReference type="GO" id="GO:0003677">
    <property type="term" value="F:DNA binding"/>
    <property type="evidence" value="ECO:0007669"/>
    <property type="project" value="UniProtKB-KW"/>
</dbReference>
<reference evidence="8 9" key="1">
    <citation type="submission" date="2019-07" db="EMBL/GenBank/DDBJ databases">
        <title>Whole genome shotgun sequence of Cellulomonas soli NBRC 109434.</title>
        <authorList>
            <person name="Hosoyama A."/>
            <person name="Uohara A."/>
            <person name="Ohji S."/>
            <person name="Ichikawa N."/>
        </authorList>
    </citation>
    <scope>NUCLEOTIDE SEQUENCE [LARGE SCALE GENOMIC DNA]</scope>
    <source>
        <strain evidence="8 9">NBRC 109434</strain>
    </source>
</reference>
<dbReference type="PROSITE" id="PS50110">
    <property type="entry name" value="RESPONSE_REGULATORY"/>
    <property type="match status" value="1"/>
</dbReference>
<keyword evidence="3 8" id="KW-0238">DNA-binding</keyword>
<evidence type="ECO:0000313" key="9">
    <source>
        <dbReference type="Proteomes" id="UP000321798"/>
    </source>
</evidence>
<gene>
    <name evidence="8" type="ORF">CSO01_23260</name>
</gene>
<dbReference type="CDD" id="cd06170">
    <property type="entry name" value="LuxR_C_like"/>
    <property type="match status" value="1"/>
</dbReference>
<dbReference type="Pfam" id="PF00196">
    <property type="entry name" value="GerE"/>
    <property type="match status" value="1"/>
</dbReference>
<dbReference type="PROSITE" id="PS00622">
    <property type="entry name" value="HTH_LUXR_1"/>
    <property type="match status" value="1"/>
</dbReference>
<dbReference type="InterPro" id="IPR016032">
    <property type="entry name" value="Sig_transdc_resp-reg_C-effctor"/>
</dbReference>
<feature type="domain" description="Response regulatory" evidence="7">
    <location>
        <begin position="13"/>
        <end position="129"/>
    </location>
</feature>
<dbReference type="PROSITE" id="PS50043">
    <property type="entry name" value="HTH_LUXR_2"/>
    <property type="match status" value="1"/>
</dbReference>
<evidence type="ECO:0000259" key="7">
    <source>
        <dbReference type="PROSITE" id="PS50110"/>
    </source>
</evidence>
<keyword evidence="2" id="KW-0805">Transcription regulation</keyword>
<dbReference type="PRINTS" id="PR00038">
    <property type="entry name" value="HTHLUXR"/>
</dbReference>
<evidence type="ECO:0000256" key="4">
    <source>
        <dbReference type="ARBA" id="ARBA00023163"/>
    </source>
</evidence>
<comment type="caution">
    <text evidence="8">The sequence shown here is derived from an EMBL/GenBank/DDBJ whole genome shotgun (WGS) entry which is preliminary data.</text>
</comment>
<dbReference type="AlphaFoldDB" id="A0A512PEH3"/>
<evidence type="ECO:0000256" key="1">
    <source>
        <dbReference type="ARBA" id="ARBA00022553"/>
    </source>
</evidence>
<dbReference type="InterPro" id="IPR001789">
    <property type="entry name" value="Sig_transdc_resp-reg_receiver"/>
</dbReference>
<dbReference type="GO" id="GO:0000160">
    <property type="term" value="P:phosphorelay signal transduction system"/>
    <property type="evidence" value="ECO:0007669"/>
    <property type="project" value="InterPro"/>
</dbReference>
<organism evidence="8 9">
    <name type="scientific">Cellulomonas soli</name>
    <dbReference type="NCBI Taxonomy" id="931535"/>
    <lineage>
        <taxon>Bacteria</taxon>
        <taxon>Bacillati</taxon>
        <taxon>Actinomycetota</taxon>
        <taxon>Actinomycetes</taxon>
        <taxon>Micrococcales</taxon>
        <taxon>Cellulomonadaceae</taxon>
        <taxon>Cellulomonas</taxon>
    </lineage>
</organism>
<dbReference type="EMBL" id="BKAL01000007">
    <property type="protein sequence ID" value="GEP69611.1"/>
    <property type="molecule type" value="Genomic_DNA"/>
</dbReference>
<dbReference type="PANTHER" id="PTHR43214:SF24">
    <property type="entry name" value="TRANSCRIPTIONAL REGULATORY PROTEIN NARL-RELATED"/>
    <property type="match status" value="1"/>
</dbReference>
<dbReference type="InterPro" id="IPR011006">
    <property type="entry name" value="CheY-like_superfamily"/>
</dbReference>
<dbReference type="InterPro" id="IPR039420">
    <property type="entry name" value="WalR-like"/>
</dbReference>